<dbReference type="GO" id="GO:0071770">
    <property type="term" value="P:DIM/DIP cell wall layer assembly"/>
    <property type="evidence" value="ECO:0007669"/>
    <property type="project" value="TreeGrafter"/>
</dbReference>
<evidence type="ECO:0000256" key="9">
    <source>
        <dbReference type="PROSITE-ProRule" id="PRU01363"/>
    </source>
</evidence>
<feature type="active site" description="Proton donor; for dehydratase activity" evidence="9">
    <location>
        <position position="1128"/>
    </location>
</feature>
<dbReference type="PROSITE" id="PS52019">
    <property type="entry name" value="PKS_MFAS_DH"/>
    <property type="match status" value="2"/>
</dbReference>
<feature type="domain" description="PKS/mFAS DH" evidence="12">
    <location>
        <begin position="2609"/>
        <end position="2892"/>
    </location>
</feature>
<dbReference type="Pfam" id="PF02801">
    <property type="entry name" value="Ketoacyl-synt_C"/>
    <property type="match status" value="2"/>
</dbReference>
<evidence type="ECO:0000313" key="14">
    <source>
        <dbReference type="Proteomes" id="UP000216411"/>
    </source>
</evidence>
<dbReference type="GO" id="GO:0004315">
    <property type="term" value="F:3-oxoacyl-[acyl-carrier-protein] synthase activity"/>
    <property type="evidence" value="ECO:0007669"/>
    <property type="project" value="InterPro"/>
</dbReference>
<feature type="domain" description="Ketosynthase family 3 (KS3)" evidence="11">
    <location>
        <begin position="22"/>
        <end position="448"/>
    </location>
</feature>
<evidence type="ECO:0000256" key="4">
    <source>
        <dbReference type="ARBA" id="ARBA00022450"/>
    </source>
</evidence>
<evidence type="ECO:0000259" key="11">
    <source>
        <dbReference type="PROSITE" id="PS52004"/>
    </source>
</evidence>
<dbReference type="InterPro" id="IPR020806">
    <property type="entry name" value="PKS_PP-bd"/>
</dbReference>
<comment type="pathway">
    <text evidence="3">Antibiotic biosynthesis; bacillaene biosynthesis.</text>
</comment>
<dbReference type="OrthoDB" id="9765680at2"/>
<dbReference type="InterPro" id="IPR032821">
    <property type="entry name" value="PKS_assoc"/>
</dbReference>
<dbReference type="SMART" id="SM00825">
    <property type="entry name" value="PKS_KS"/>
    <property type="match status" value="2"/>
</dbReference>
<dbReference type="InterPro" id="IPR049551">
    <property type="entry name" value="PKS_DH_C"/>
</dbReference>
<dbReference type="Pfam" id="PF22336">
    <property type="entry name" value="RhiE-like_linker"/>
    <property type="match status" value="1"/>
</dbReference>
<dbReference type="SMART" id="SM00823">
    <property type="entry name" value="PKS_PP"/>
    <property type="match status" value="2"/>
</dbReference>
<dbReference type="InterPro" id="IPR049490">
    <property type="entry name" value="C883_1060-like_KR_N"/>
</dbReference>
<sequence length="3375" mass="384747">MRSRTMKNRRNINLKTNSNKKNMDIAVIGIACRFPDARNYHEFWENLKNGVNSIQEITKERWDVHKYYSKDQSEKNKSYCKWSGCLDKFEYFDNKFFNISPREALEMDPHQRQLLEVSWQCVEDAGIPIKRLQNRNTSVIMSESNSDYKQRAYSVNRTIDSYTNIGNYESSLANRISFSLGFCGQSYAITTACASGITVIHEAKKSLQCGESNYVLAGSANIIMDAKRYISYSKARMLSKDGQCKTFDEAANGFVPGEGVGVVLLQPLEDAIREKNHIYAVIKGSSSNHIGKHTSITVPSMKSQMNLLSSALHDAKMDAATVGYIEAHGTGTVLGDPIEVEALSNVFKQNTDKKQFCRIGSVKTNIGHLEGASGMAGFIKTVLMLSNRSIPKTLNINRHNPIIEFKNSPFIPAEKTQEWNRIENAIPLRAGVSAFGFGGSCSHILLEEYEEKEKKETKHDTKKLYLTLSAKSINSLNMILKEWKSFVESERFAHASLPDICRTSMLSRFDMPYRFGCEVIDKDQLKQAIKESDGSYRKNECEEWYLVLGDLKLYGVEDFKTLYDSDCNYKNQLLFFHDMLTEEEWKGLFLKEWKVKEQKRNTFIVYYAFAKLIKEYGFQGKENLIEGIGVWVFLALSEVVKVEQVLAYLSDKISFNQITLSRPITPFYDPVHRQMIAPFVIAQSYLTSLTTKLWVEPAYLNQYVQKAKVLYKINYTFQKFMEEWNEALGQYHRNVHELLQNTKLATDEKVTEDSLILLVIVVSSLRRLYMKWDITDHAICGSVQLIEFIDLILDKVAPKEIVVELLRSNRSVALAPQQISQLNENLSKLDRKKPYEILRKFNEQLCEIPDLFQWIEDLNAKPLELDLKDSDGILKIGTCEGFQIHGGSLIQVNGKLQDMLSECIFQLWLYGEDVNWTLYCPEDTFTKVSLPVYEFDQKAYLLPAAGDTLTAFEKIENPKTELNSGTQSVFHIEDDVVKDHIITGVNLIPGAALIAFALEQLTKKTDQTAIHFSSITISKPAIVKSELKIEFLKYDDDIYSLKSEKVEISKGSYKKIEPKLSQVSFREIDTYPRADLQELYHYFYKMGYQYKAAFQVIKKIYEVNHNYLAYLNEKEPYSKGMCSPYLLDGVIQSVLAACYLQGKRMNGESLYIPYQIKDIYFYGELKDACFVVLEKALICMNKKSIVASICVYDKNGRLVIEIKDLQMILCKKDFLLFYHKQNTVRLETENVPLSLFQPVWLKQEIPNAMDHRMNHAVIFMDSVLGGELQKLIQNRYEKVTYIYEGNAFSTVHDRIVIRAAYEKDYEDFWKELNLQNEGKRQDFDFYYLWSYEQIDQNDLEQAQDRILSPIFYLCKSLAKIRVNSKVNLIILVNDCFAADKKDTVSNYLCGGISGLAKTMMSECPRISIQVVDIKKNENTNSNIAMLLWREQCSSNRENRIAYRHHDRLLCGMQKEEIPNRSEITILRECGIYLIIGGMGGIGYRLIEEISKNVNATIIIIGSSALDVKRSKKLEVVNKDRAAVKYYQCDIADEQNLKSVLLEIKQKYKQINGVIHCGGINQDKLIIGKEWTEFKEVLSPKTKGTYLLNKLTAKEPLDFFVVCSSIVSVLGNIGQSDYATANGFVDTFMEYRRRNGFHGKSITINWTLWDHTGMGKNDNAVSLFQNKTGIITYIQGVKTFLKLIENAVGQVIVIADEKAFLNYSEKIGIHILEHSNITPKEQGGIVMSNEMEAQILVNELITMLGELLGVDQSEIGDKTDLREFGLDSITLNEFTEMMNQKLNIDINSTLLFEYPTMKEISEYLLAEYKERIEAYCAPLKHEKLMQIVEEVPTVAVKQEESENDLIELLSTMLSTLLGVDESDIDEKTDIREWGLDSISFNEFTDRINQNLGTNINSTLLFEYSTIEEIANYLQKECKTEMSQNKNRKQNTINSKTDQTQKVESLESLFSEASDSNQVVKDEDMVTVPPVAKSDIQEPMAIIGMSGTFPKAKDLDEFWENLDAETDSISEVPKSRWDWKKYDGDPGKEENKTNIKWGGFIEDTDQFDPLFFGISPREAESMDPQQRLLMMYVWKAIEDSGYSTDSISDSDAGIFVGTIESGYQDLLRKAGVPIEGFSAAAAIPSIGPNRMSFFLNIHGPSEPIETACSSALVAIHRAVKAIEEGTCSLAIAGGINTIVSPDRHISFNKAGMLCQDGHCKTFSANADGYVRSESVGMIVIKKLSEAEKDRDHIYAVIRGTAENHGGYANSLTAPNPKAQAEVIKRAMRRSGIDPRTVTYIEAHGTGTKLGDPIEINGLKMAYKQLYQEWGIEDDEDATKQYCGIGSVKTNIGHSEFAAGIVGVIKILLQLQHKTLAKSLYCDTLNPYIQLEKSPFYIVTQKQTWNALKDESNQDIPRRAGISSFGFGGVNSHVVIEEYISDLNQRMEKNQKRTDREIIVLSAKSESMLKKRVEDLLDVMEKKAFQDTMLADMAYTLQVGRKAMEERLAVVVGSIEELKEKLRTYLLLGSNGIEDCYTGKAKKTYDSIETFSNNEEQKERQNRWLQTGSYEKLLGDWVKGLNLNWADLYQRAGIRKRISLPSYAFDKERYWVFGESNSNNSLPSRPSNLNIHPLIQKNESNLREIKYSSTFTGEEFFLSAHVINGKRILPGAAYLEMAYTAVKEMLELSKKEQRLISLNHVAWAMPIVVKQDLVTVQTKLALEEDGSVTYVICDKADQRKIYNEGRALLQENAIHTKLELDYVKEQCNQKTFSKKQIYDELESIGFQYGEAQQGIEMLYVGEETILAKLALPKIIESTKDHYFLHPSLLDSAIQSIYGLMLTEKKAEVFIPFALEELTVYEEALDFAWVSIHTGGNVKTGSKIKKYDIDLYNKNETICASLKGLTLKKYETDKTSVIEESENVLFVPEWVEKKPDLNRVAFSGRHCVLFLEEQGFTAENLKEELKYDIGETECFIVTSKEVMVTKRIHDYVLQVFEQVKDRMTSKNEAEVLMQIFIRNEGIAQINNGLFGLLKTAEQENPDFHGQVILVDSDESLFEVRQKILENRLCIEDQEILYADDKRFVKQLKEVSNVDRTDWDCWREDGVYLLTGGTGELGFLFAKEIAKKAAHPVIILAGRSELGDEKKRKLKDIQNWGAEVHFKQVDVSKSEEVNNLIQEVLEQHGKLNGILHFAGINRDQYLLRKSKQEVTQVIKSKLDGMIYLDEATSSVKLDFFVLFSSLVAVIGNAGQADYATANAYMDAFSGYRNRLKERGKRNGNTISINWPLWKSGGMRMNNQQMEVFSYHTGLTEMDTEDGINAFYNAFSLEQPQVIVFAGNKKKFKKYRLGIRKQETQEESKRKETFSEQQFFAQLCKEIVEGKISEKQFSNLILSRKLPVS</sequence>
<dbReference type="InterPro" id="IPR018201">
    <property type="entry name" value="Ketoacyl_synth_AS"/>
</dbReference>
<evidence type="ECO:0000259" key="10">
    <source>
        <dbReference type="PROSITE" id="PS50075"/>
    </source>
</evidence>
<dbReference type="Pfam" id="PF21394">
    <property type="entry name" value="Beta-ketacyl_N"/>
    <property type="match status" value="1"/>
</dbReference>
<dbReference type="InterPro" id="IPR049900">
    <property type="entry name" value="PKS_mFAS_DH"/>
</dbReference>
<dbReference type="Pfam" id="PF16197">
    <property type="entry name" value="KAsynt_C_assoc"/>
    <property type="match status" value="1"/>
</dbReference>
<dbReference type="GO" id="GO:0031177">
    <property type="term" value="F:phosphopantetheine binding"/>
    <property type="evidence" value="ECO:0007669"/>
    <property type="project" value="InterPro"/>
</dbReference>
<feature type="region of interest" description="N-terminal hotdog fold" evidence="9">
    <location>
        <begin position="2609"/>
        <end position="2731"/>
    </location>
</feature>
<feature type="domain" description="Carrier" evidence="10">
    <location>
        <begin position="1839"/>
        <end position="1916"/>
    </location>
</feature>
<keyword evidence="5" id="KW-0963">Cytoplasm</keyword>
<keyword evidence="7" id="KW-0808">Transferase</keyword>
<evidence type="ECO:0000256" key="5">
    <source>
        <dbReference type="ARBA" id="ARBA00022490"/>
    </source>
</evidence>
<dbReference type="Pfam" id="PF00550">
    <property type="entry name" value="PP-binding"/>
    <property type="match status" value="2"/>
</dbReference>
<dbReference type="InterPro" id="IPR042104">
    <property type="entry name" value="PKS_dehydratase_sf"/>
</dbReference>
<dbReference type="Gene3D" id="3.40.50.720">
    <property type="entry name" value="NAD(P)-binding Rossmann-like Domain"/>
    <property type="match status" value="2"/>
</dbReference>
<evidence type="ECO:0000256" key="1">
    <source>
        <dbReference type="ARBA" id="ARBA00003299"/>
    </source>
</evidence>
<evidence type="ECO:0000256" key="6">
    <source>
        <dbReference type="ARBA" id="ARBA00022553"/>
    </source>
</evidence>
<dbReference type="InterPro" id="IPR020841">
    <property type="entry name" value="PKS_Beta-ketoAc_synthase_dom"/>
</dbReference>
<dbReference type="InterPro" id="IPR057326">
    <property type="entry name" value="KR_dom"/>
</dbReference>
<gene>
    <name evidence="13" type="ORF">CG710_002895</name>
</gene>
<dbReference type="InterPro" id="IPR016039">
    <property type="entry name" value="Thiolase-like"/>
</dbReference>
<dbReference type="Proteomes" id="UP000216411">
    <property type="component" value="Unassembled WGS sequence"/>
</dbReference>
<keyword evidence="8" id="KW-0677">Repeat</keyword>
<dbReference type="GO" id="GO:0004312">
    <property type="term" value="F:fatty acid synthase activity"/>
    <property type="evidence" value="ECO:0007669"/>
    <property type="project" value="TreeGrafter"/>
</dbReference>
<dbReference type="SMART" id="SM00822">
    <property type="entry name" value="PKS_KR"/>
    <property type="match status" value="2"/>
</dbReference>
<dbReference type="Gene3D" id="3.40.47.10">
    <property type="match status" value="2"/>
</dbReference>
<dbReference type="EMBL" id="NOKA02000002">
    <property type="protein sequence ID" value="RDY32900.1"/>
    <property type="molecule type" value="Genomic_DNA"/>
</dbReference>
<evidence type="ECO:0000313" key="13">
    <source>
        <dbReference type="EMBL" id="RDY32900.1"/>
    </source>
</evidence>
<comment type="subcellular location">
    <subcellularLocation>
        <location evidence="2">Cytoplasm</location>
    </subcellularLocation>
</comment>
<dbReference type="GO" id="GO:0005886">
    <property type="term" value="C:plasma membrane"/>
    <property type="evidence" value="ECO:0007669"/>
    <property type="project" value="TreeGrafter"/>
</dbReference>
<feature type="domain" description="Ketosynthase family 3 (KS3)" evidence="11">
    <location>
        <begin position="1975"/>
        <end position="2415"/>
    </location>
</feature>
<feature type="active site" description="Proton acceptor; for dehydratase activity" evidence="9">
    <location>
        <position position="2638"/>
    </location>
</feature>
<dbReference type="PROSITE" id="PS52004">
    <property type="entry name" value="KS3_2"/>
    <property type="match status" value="2"/>
</dbReference>
<dbReference type="SUPFAM" id="SSF47336">
    <property type="entry name" value="ACP-like"/>
    <property type="match status" value="2"/>
</dbReference>
<dbReference type="Gene3D" id="1.10.1200.10">
    <property type="entry name" value="ACP-like"/>
    <property type="match status" value="2"/>
</dbReference>
<dbReference type="SMART" id="SM00826">
    <property type="entry name" value="PKS_DH"/>
    <property type="match status" value="1"/>
</dbReference>
<dbReference type="PROSITE" id="PS00606">
    <property type="entry name" value="KS3_1"/>
    <property type="match status" value="2"/>
</dbReference>
<comment type="caution">
    <text evidence="13">The sequence shown here is derived from an EMBL/GenBank/DDBJ whole genome shotgun (WGS) entry which is preliminary data.</text>
</comment>
<keyword evidence="4" id="KW-0596">Phosphopantetheine</keyword>
<evidence type="ECO:0000259" key="12">
    <source>
        <dbReference type="PROSITE" id="PS52019"/>
    </source>
</evidence>
<organism evidence="13 14">
    <name type="scientific">Lachnotalea glycerini</name>
    <dbReference type="NCBI Taxonomy" id="1763509"/>
    <lineage>
        <taxon>Bacteria</taxon>
        <taxon>Bacillati</taxon>
        <taxon>Bacillota</taxon>
        <taxon>Clostridia</taxon>
        <taxon>Lachnospirales</taxon>
        <taxon>Lachnospiraceae</taxon>
        <taxon>Lachnotalea</taxon>
    </lineage>
</organism>
<dbReference type="InterPro" id="IPR020807">
    <property type="entry name" value="PKS_DH"/>
</dbReference>
<feature type="domain" description="PKS/mFAS DH" evidence="12">
    <location>
        <begin position="942"/>
        <end position="1216"/>
    </location>
</feature>
<dbReference type="InterPro" id="IPR049552">
    <property type="entry name" value="PKS_DH_N"/>
</dbReference>
<dbReference type="InterPro" id="IPR036291">
    <property type="entry name" value="NAD(P)-bd_dom_sf"/>
</dbReference>
<proteinExistence type="predicted"/>
<feature type="region of interest" description="C-terminal hotdog fold" evidence="9">
    <location>
        <begin position="1070"/>
        <end position="1216"/>
    </location>
</feature>
<dbReference type="Pfam" id="PF00109">
    <property type="entry name" value="ketoacyl-synt"/>
    <property type="match status" value="2"/>
</dbReference>
<dbReference type="CDD" id="cd08953">
    <property type="entry name" value="KR_2_SDR_x"/>
    <property type="match status" value="2"/>
</dbReference>
<feature type="region of interest" description="C-terminal hotdog fold" evidence="9">
    <location>
        <begin position="2745"/>
        <end position="2892"/>
    </location>
</feature>
<name>A0A371JJL6_9FIRM</name>
<dbReference type="InterPro" id="IPR014030">
    <property type="entry name" value="Ketoacyl_synth_N"/>
</dbReference>
<dbReference type="InterPro" id="IPR014031">
    <property type="entry name" value="Ketoacyl_synth_C"/>
</dbReference>
<dbReference type="Pfam" id="PF14765">
    <property type="entry name" value="PS-DH"/>
    <property type="match status" value="2"/>
</dbReference>
<protein>
    <submittedName>
        <fullName evidence="13">SDR family NAD(P)-dependent oxidoreductase</fullName>
    </submittedName>
</protein>
<feature type="active site" description="Proton acceptor; for dehydratase activity" evidence="9">
    <location>
        <position position="980"/>
    </location>
</feature>
<keyword evidence="14" id="KW-1185">Reference proteome</keyword>
<evidence type="ECO:0000256" key="8">
    <source>
        <dbReference type="ARBA" id="ARBA00022737"/>
    </source>
</evidence>
<feature type="active site" description="Proton donor; for dehydratase activity" evidence="9">
    <location>
        <position position="2807"/>
    </location>
</feature>
<feature type="domain" description="Carrier" evidence="10">
    <location>
        <begin position="1730"/>
        <end position="1807"/>
    </location>
</feature>
<dbReference type="SMART" id="SM01294">
    <property type="entry name" value="PKS_PP_betabranch"/>
    <property type="match status" value="2"/>
</dbReference>
<dbReference type="SUPFAM" id="SSF51735">
    <property type="entry name" value="NAD(P)-binding Rossmann-fold domains"/>
    <property type="match status" value="3"/>
</dbReference>
<dbReference type="PANTHER" id="PTHR43775:SF37">
    <property type="entry name" value="SI:DKEY-61P9.11"/>
    <property type="match status" value="1"/>
</dbReference>
<dbReference type="InterPro" id="IPR054514">
    <property type="entry name" value="RhiE-like_linker"/>
</dbReference>
<dbReference type="GO" id="GO:0005737">
    <property type="term" value="C:cytoplasm"/>
    <property type="evidence" value="ECO:0007669"/>
    <property type="project" value="UniProtKB-SubCell"/>
</dbReference>
<comment type="function">
    <text evidence="1">Involved in some intermediate steps for the synthesis of the antibiotic polyketide bacillaene which is involved in secondary metabolism.</text>
</comment>
<dbReference type="PANTHER" id="PTHR43775">
    <property type="entry name" value="FATTY ACID SYNTHASE"/>
    <property type="match status" value="1"/>
</dbReference>
<dbReference type="Gene3D" id="1.10.1240.100">
    <property type="match status" value="2"/>
</dbReference>
<dbReference type="PROSITE" id="PS50075">
    <property type="entry name" value="CARRIER"/>
    <property type="match status" value="2"/>
</dbReference>
<evidence type="ECO:0000256" key="3">
    <source>
        <dbReference type="ARBA" id="ARBA00004789"/>
    </source>
</evidence>
<accession>A0A371JJL6</accession>
<dbReference type="Pfam" id="PF08659">
    <property type="entry name" value="KR"/>
    <property type="match status" value="2"/>
</dbReference>
<dbReference type="InterPro" id="IPR009081">
    <property type="entry name" value="PP-bd_ACP"/>
</dbReference>
<evidence type="ECO:0000256" key="7">
    <source>
        <dbReference type="ARBA" id="ARBA00022679"/>
    </source>
</evidence>
<dbReference type="FunFam" id="3.40.47.10:FF:000019">
    <property type="entry name" value="Polyketide synthase type I"/>
    <property type="match status" value="1"/>
</dbReference>
<dbReference type="Pfam" id="PF21089">
    <property type="entry name" value="PKS_DH_N"/>
    <property type="match status" value="1"/>
</dbReference>
<evidence type="ECO:0000256" key="2">
    <source>
        <dbReference type="ARBA" id="ARBA00004496"/>
    </source>
</evidence>
<dbReference type="InterPro" id="IPR036736">
    <property type="entry name" value="ACP-like_sf"/>
</dbReference>
<reference evidence="13 14" key="1">
    <citation type="journal article" date="2017" name="Genome Announc.">
        <title>Draft Genome Sequence of a Sporulating and Motile Strain of Lachnotalea glycerini Isolated from Water in Quebec City, Canada.</title>
        <authorList>
            <person name="Maheux A.F."/>
            <person name="Boudreau D.K."/>
            <person name="Berube E."/>
            <person name="Boissinot M."/>
            <person name="Raymond F."/>
            <person name="Brodeur S."/>
            <person name="Corbeil J."/>
            <person name="Isabel S."/>
            <person name="Omar R.F."/>
            <person name="Bergeron M.G."/>
        </authorList>
    </citation>
    <scope>NUCLEOTIDE SEQUENCE [LARGE SCALE GENOMIC DNA]</scope>
    <source>
        <strain evidence="13 14">CCRI-19302</strain>
    </source>
</reference>
<dbReference type="Gene3D" id="3.10.129.110">
    <property type="entry name" value="Polyketide synthase dehydratase"/>
    <property type="match status" value="2"/>
</dbReference>
<dbReference type="SUPFAM" id="SSF53901">
    <property type="entry name" value="Thiolase-like"/>
    <property type="match status" value="2"/>
</dbReference>
<keyword evidence="6" id="KW-0597">Phosphoprotein</keyword>
<dbReference type="GO" id="GO:0006633">
    <property type="term" value="P:fatty acid biosynthetic process"/>
    <property type="evidence" value="ECO:0007669"/>
    <property type="project" value="InterPro"/>
</dbReference>
<feature type="region of interest" description="N-terminal hotdog fold" evidence="9">
    <location>
        <begin position="942"/>
        <end position="1060"/>
    </location>
</feature>
<dbReference type="CDD" id="cd00833">
    <property type="entry name" value="PKS"/>
    <property type="match status" value="2"/>
</dbReference>
<dbReference type="InterPro" id="IPR013968">
    <property type="entry name" value="PKS_KR"/>
</dbReference>
<dbReference type="InterPro" id="IPR050091">
    <property type="entry name" value="PKS_NRPS_Biosynth_Enz"/>
</dbReference>